<evidence type="ECO:0000313" key="2">
    <source>
        <dbReference type="EMBL" id="GGJ89299.1"/>
    </source>
</evidence>
<sequence>MTKLFAAATGALAALAAAAPAAAADGNPRFWAADDRAGLASGTYEYGASIGTSPTFPVFLTGRLTADFGRACHAAYATPRLADAKPTWVRLAAGCGLASVDFRATLAVPKRAGSVPGVRVCWANDDPAAVLPTRNCGPTDPLTAA</sequence>
<comment type="caution">
    <text evidence="2">The sequence shown here is derived from an EMBL/GenBank/DDBJ whole genome shotgun (WGS) entry which is preliminary data.</text>
</comment>
<proteinExistence type="predicted"/>
<dbReference type="EMBL" id="BMQB01000003">
    <property type="protein sequence ID" value="GGJ89299.1"/>
    <property type="molecule type" value="Genomic_DNA"/>
</dbReference>
<dbReference type="RefSeq" id="WP_189169664.1">
    <property type="nucleotide sequence ID" value="NZ_BMQB01000003.1"/>
</dbReference>
<protein>
    <submittedName>
        <fullName evidence="2">Uncharacterized protein</fullName>
    </submittedName>
</protein>
<gene>
    <name evidence="2" type="ORF">GCM10010123_18650</name>
</gene>
<feature type="signal peptide" evidence="1">
    <location>
        <begin position="1"/>
        <end position="23"/>
    </location>
</feature>
<evidence type="ECO:0000313" key="3">
    <source>
        <dbReference type="Proteomes" id="UP000649739"/>
    </source>
</evidence>
<dbReference type="AlphaFoldDB" id="A0A8J3F9T5"/>
<reference evidence="2" key="1">
    <citation type="journal article" date="2014" name="Int. J. Syst. Evol. Microbiol.">
        <title>Complete genome sequence of Corynebacterium casei LMG S-19264T (=DSM 44701T), isolated from a smear-ripened cheese.</title>
        <authorList>
            <consortium name="US DOE Joint Genome Institute (JGI-PGF)"/>
            <person name="Walter F."/>
            <person name="Albersmeier A."/>
            <person name="Kalinowski J."/>
            <person name="Ruckert C."/>
        </authorList>
    </citation>
    <scope>NUCLEOTIDE SEQUENCE</scope>
    <source>
        <strain evidence="2">JCM 3090</strain>
    </source>
</reference>
<feature type="chain" id="PRO_5035154931" evidence="1">
    <location>
        <begin position="24"/>
        <end position="145"/>
    </location>
</feature>
<accession>A0A8J3F9T5</accession>
<evidence type="ECO:0000256" key="1">
    <source>
        <dbReference type="SAM" id="SignalP"/>
    </source>
</evidence>
<name>A0A8J3F9T5_9ACTN</name>
<reference evidence="2" key="2">
    <citation type="submission" date="2020-09" db="EMBL/GenBank/DDBJ databases">
        <authorList>
            <person name="Sun Q."/>
            <person name="Ohkuma M."/>
        </authorList>
    </citation>
    <scope>NUCLEOTIDE SEQUENCE</scope>
    <source>
        <strain evidence="2">JCM 3090</strain>
    </source>
</reference>
<keyword evidence="1" id="KW-0732">Signal</keyword>
<organism evidence="2 3">
    <name type="scientific">Pilimelia anulata</name>
    <dbReference type="NCBI Taxonomy" id="53371"/>
    <lineage>
        <taxon>Bacteria</taxon>
        <taxon>Bacillati</taxon>
        <taxon>Actinomycetota</taxon>
        <taxon>Actinomycetes</taxon>
        <taxon>Micromonosporales</taxon>
        <taxon>Micromonosporaceae</taxon>
        <taxon>Pilimelia</taxon>
    </lineage>
</organism>
<dbReference type="Proteomes" id="UP000649739">
    <property type="component" value="Unassembled WGS sequence"/>
</dbReference>
<keyword evidence="3" id="KW-1185">Reference proteome</keyword>